<sequence length="42" mass="5027">MVYCYYKSILPATVYHSTNSGVNPRFCCFNFKITQQHIIYKF</sequence>
<dbReference type="EMBL" id="GBXM01059691">
    <property type="protein sequence ID" value="JAH48886.1"/>
    <property type="molecule type" value="Transcribed_RNA"/>
</dbReference>
<reference evidence="1" key="1">
    <citation type="submission" date="2014-11" db="EMBL/GenBank/DDBJ databases">
        <authorList>
            <person name="Amaro Gonzalez C."/>
        </authorList>
    </citation>
    <scope>NUCLEOTIDE SEQUENCE</scope>
</reference>
<dbReference type="AlphaFoldDB" id="A0A0E9T5G5"/>
<protein>
    <submittedName>
        <fullName evidence="1">Uncharacterized protein</fullName>
    </submittedName>
</protein>
<proteinExistence type="predicted"/>
<accession>A0A0E9T5G5</accession>
<organism evidence="1">
    <name type="scientific">Anguilla anguilla</name>
    <name type="common">European freshwater eel</name>
    <name type="synonym">Muraena anguilla</name>
    <dbReference type="NCBI Taxonomy" id="7936"/>
    <lineage>
        <taxon>Eukaryota</taxon>
        <taxon>Metazoa</taxon>
        <taxon>Chordata</taxon>
        <taxon>Craniata</taxon>
        <taxon>Vertebrata</taxon>
        <taxon>Euteleostomi</taxon>
        <taxon>Actinopterygii</taxon>
        <taxon>Neopterygii</taxon>
        <taxon>Teleostei</taxon>
        <taxon>Anguilliformes</taxon>
        <taxon>Anguillidae</taxon>
        <taxon>Anguilla</taxon>
    </lineage>
</organism>
<reference evidence="1" key="2">
    <citation type="journal article" date="2015" name="Fish Shellfish Immunol.">
        <title>Early steps in the European eel (Anguilla anguilla)-Vibrio vulnificus interaction in the gills: Role of the RtxA13 toxin.</title>
        <authorList>
            <person name="Callol A."/>
            <person name="Pajuelo D."/>
            <person name="Ebbesson L."/>
            <person name="Teles M."/>
            <person name="MacKenzie S."/>
            <person name="Amaro C."/>
        </authorList>
    </citation>
    <scope>NUCLEOTIDE SEQUENCE</scope>
</reference>
<name>A0A0E9T5G5_ANGAN</name>
<evidence type="ECO:0000313" key="1">
    <source>
        <dbReference type="EMBL" id="JAH48886.1"/>
    </source>
</evidence>